<evidence type="ECO:0000313" key="2">
    <source>
        <dbReference type="EMBL" id="CCI39816.1"/>
    </source>
</evidence>
<accession>A0A024FZ80</accession>
<evidence type="ECO:0000256" key="1">
    <source>
        <dbReference type="SAM" id="MobiDB-lite"/>
    </source>
</evidence>
<evidence type="ECO:0000313" key="3">
    <source>
        <dbReference type="Proteomes" id="UP000053237"/>
    </source>
</evidence>
<dbReference type="EMBL" id="CAIX01000003">
    <property type="protein sequence ID" value="CCI39816.1"/>
    <property type="molecule type" value="Genomic_DNA"/>
</dbReference>
<name>A0A024FZ80_9STRA</name>
<feature type="compositionally biased region" description="Polar residues" evidence="1">
    <location>
        <begin position="1306"/>
        <end position="1324"/>
    </location>
</feature>
<dbReference type="InParanoid" id="A0A024FZ80"/>
<organism evidence="2 3">
    <name type="scientific">Albugo candida</name>
    <dbReference type="NCBI Taxonomy" id="65357"/>
    <lineage>
        <taxon>Eukaryota</taxon>
        <taxon>Sar</taxon>
        <taxon>Stramenopiles</taxon>
        <taxon>Oomycota</taxon>
        <taxon>Peronosporomycetes</taxon>
        <taxon>Albuginales</taxon>
        <taxon>Albuginaceae</taxon>
        <taxon>Albugo</taxon>
    </lineage>
</organism>
<dbReference type="OrthoDB" id="5955502at2759"/>
<sequence>MSVRQCVFAAFCFCNRTLFIVAEKNESVFGTSQLDWFSERYPNAASQKLTLPSGDAAKGSTMMTAADLLPTLTTPTILTSFTAKLTKPNHTFPKIPIPLNVPAPPGDPEKPIKPSLDNQFAGWLQIVRIKDLKKFVIKSGKSKAKAKKHQMIAFRANRRTDFNTYSNDFVGNGSTKSDHNVTQPPFLGEVPYTTTKNATKYVVAFESDGLATLQAGKDGQFWGFDYGESKVIWVKERNDAIRLQIYVNKEKDVLFLKTANDYFVSFRGNLFSNSTAKTEGKHGLTLLSILCDTGLFYAPKAKLRDMNSYIVHYRRHALIDYHGKVSPLFAPYDYALSVLLRRDLSSFHISTTNYRYEWFNMLYTMTQVMVLNIPEYRSMYTTFGTNISDDFNINAILWPQHDIDVLGVQYGSLKLLKIASEPPESAKKDTRRLEWAGIVGTLISRAWLRDIKAKRYLILSDETSVHTVLRTFYTWSCTLANLMLPHLSTQMQLEHIEILHPLDTNDPYLEKDQNGQYWFDTFAIWEVMPLSKANILPDLGLLRYLPGDFLKLGSYVGARLVAMIISETMKILSQSNIRGLLQYTSQDKFISIKKAADDICTPDSKLRFCLVQAILTQFKALYSSLQTMFPTRSITSLSMFQDTNLQEYVEQLLQQSTQKDLLGVIAMRKTTLLDILAQSMNKPASIILDTRLELILESSGAMAKSQASLSKHLQITMKFERMTRSAQFDHKVTMMSEETQAAIQGKAQLTASMQKLAIRANGEQIVETLVNMVELTLSAFAVYNPFAASPELDLPQVGYMMTDVNRLSKSLAGLVDTGMLTFASSKTAPQRFASIITRMIQYQYAIGNLSEAVRPLLNDSAMEIDESKLEQYAPTFLAAYAKFSPPVTNPEIMELQSLMCAIIQAFCAKINIDEYEGCMTAPSDAIRVFTSLSQSTIIAIDAVETLFQVATAAVNVQYAAKIGNDAMLREQYVGQGTALLQSKWDNDRTKKELWWANWKLQAQYADDMANFGLIITRTLLLQGVIALCNQYAYINGGISHSVCMSTIFQLKPMSDTQIEILITAKTAVSPQELDVVAYIPTQPSYPGDLAYLDMGKLMNEETLPFQIPMNMKWLETFGWIPKVNGNFNLRSVFIKAMNVYLPPRYVNHKNKKTQVSIHVNFTGRSILLNGKQVIIPSSDFINSYEERPSSYVGLCSSVQLPFHQCDPYLPKVCSTSRSTLPPKLLPSLFSPCKIQASFSDPRLRAKDGRYKYTNVTSPLYLPVGLTLEIFNNEPSQPNTRLHATPSKPNARKGAKPIVQSRYPRSATRQLSLRSEPSPSAQTQAPNRCCPVGFYKNWIQGSCHQCPVNSVSQMGGFYCVLLDASSPIPAIS</sequence>
<dbReference type="Proteomes" id="UP000053237">
    <property type="component" value="Unassembled WGS sequence"/>
</dbReference>
<comment type="caution">
    <text evidence="2">The sequence shown here is derived from an EMBL/GenBank/DDBJ whole genome shotgun (WGS) entry which is preliminary data.</text>
</comment>
<feature type="region of interest" description="Disordered" evidence="1">
    <location>
        <begin position="1274"/>
        <end position="1324"/>
    </location>
</feature>
<proteinExistence type="predicted"/>
<reference evidence="2 3" key="1">
    <citation type="submission" date="2012-05" db="EMBL/GenBank/DDBJ databases">
        <title>Recombination and specialization in a pathogen metapopulation.</title>
        <authorList>
            <person name="Gardiner A."/>
            <person name="Kemen E."/>
            <person name="Schultz-Larsen T."/>
            <person name="MacLean D."/>
            <person name="Van Oosterhout C."/>
            <person name="Jones J.D.G."/>
        </authorList>
    </citation>
    <scope>NUCLEOTIDE SEQUENCE [LARGE SCALE GENOMIC DNA]</scope>
    <source>
        <strain evidence="2 3">Ac Nc2</strain>
    </source>
</reference>
<keyword evidence="3" id="KW-1185">Reference proteome</keyword>
<protein>
    <submittedName>
        <fullName evidence="2">Uncharacterized protein</fullName>
    </submittedName>
</protein>
<gene>
    <name evidence="2" type="ORF">BN9_005990</name>
</gene>